<dbReference type="InParanoid" id="A0A2J6TG23"/>
<gene>
    <name evidence="5" type="ORF">K444DRAFT_514332</name>
</gene>
<evidence type="ECO:0000256" key="1">
    <source>
        <dbReference type="ARBA" id="ARBA00022741"/>
    </source>
</evidence>
<keyword evidence="1" id="KW-0547">Nucleotide-binding</keyword>
<evidence type="ECO:0000259" key="4">
    <source>
        <dbReference type="Pfam" id="PF25426"/>
    </source>
</evidence>
<accession>A0A2J6TG23</accession>
<feature type="region of interest" description="Disordered" evidence="3">
    <location>
        <begin position="55"/>
        <end position="79"/>
    </location>
</feature>
<keyword evidence="2" id="KW-0067">ATP-binding</keyword>
<dbReference type="InterPro" id="IPR057495">
    <property type="entry name" value="AAA_lid_BCS1"/>
</dbReference>
<dbReference type="GO" id="GO:0005524">
    <property type="term" value="F:ATP binding"/>
    <property type="evidence" value="ECO:0007669"/>
    <property type="project" value="UniProtKB-KW"/>
</dbReference>
<protein>
    <recommendedName>
        <fullName evidence="4">Mitochondrial chaperone BCS1-like ATPase lid domain-containing protein</fullName>
    </recommendedName>
</protein>
<dbReference type="InterPro" id="IPR050747">
    <property type="entry name" value="Mitochondrial_chaperone_BCS1"/>
</dbReference>
<evidence type="ECO:0000256" key="3">
    <source>
        <dbReference type="SAM" id="MobiDB-lite"/>
    </source>
</evidence>
<proteinExistence type="predicted"/>
<dbReference type="EMBL" id="KZ613785">
    <property type="protein sequence ID" value="PMD61950.1"/>
    <property type="molecule type" value="Genomic_DNA"/>
</dbReference>
<dbReference type="OrthoDB" id="10251412at2759"/>
<dbReference type="AlphaFoldDB" id="A0A2J6TG23"/>
<dbReference type="Proteomes" id="UP000235371">
    <property type="component" value="Unassembled WGS sequence"/>
</dbReference>
<dbReference type="Gene3D" id="3.40.50.300">
    <property type="entry name" value="P-loop containing nucleotide triphosphate hydrolases"/>
    <property type="match status" value="1"/>
</dbReference>
<feature type="compositionally biased region" description="Polar residues" evidence="3">
    <location>
        <begin position="55"/>
        <end position="65"/>
    </location>
</feature>
<keyword evidence="6" id="KW-1185">Reference proteome</keyword>
<dbReference type="SUPFAM" id="SSF52540">
    <property type="entry name" value="P-loop containing nucleoside triphosphate hydrolases"/>
    <property type="match status" value="1"/>
</dbReference>
<dbReference type="Pfam" id="PF25426">
    <property type="entry name" value="AAA_lid_BCS1"/>
    <property type="match status" value="1"/>
</dbReference>
<feature type="non-terminal residue" evidence="5">
    <location>
        <position position="132"/>
    </location>
</feature>
<organism evidence="5 6">
    <name type="scientific">Hyaloscypha bicolor E</name>
    <dbReference type="NCBI Taxonomy" id="1095630"/>
    <lineage>
        <taxon>Eukaryota</taxon>
        <taxon>Fungi</taxon>
        <taxon>Dikarya</taxon>
        <taxon>Ascomycota</taxon>
        <taxon>Pezizomycotina</taxon>
        <taxon>Leotiomycetes</taxon>
        <taxon>Helotiales</taxon>
        <taxon>Hyaloscyphaceae</taxon>
        <taxon>Hyaloscypha</taxon>
        <taxon>Hyaloscypha bicolor</taxon>
    </lineage>
</organism>
<evidence type="ECO:0000256" key="2">
    <source>
        <dbReference type="ARBA" id="ARBA00022840"/>
    </source>
</evidence>
<evidence type="ECO:0000313" key="5">
    <source>
        <dbReference type="EMBL" id="PMD61950.1"/>
    </source>
</evidence>
<feature type="non-terminal residue" evidence="5">
    <location>
        <position position="1"/>
    </location>
</feature>
<evidence type="ECO:0000313" key="6">
    <source>
        <dbReference type="Proteomes" id="UP000235371"/>
    </source>
</evidence>
<feature type="domain" description="Mitochondrial chaperone BCS1-like ATPase lid" evidence="4">
    <location>
        <begin position="38"/>
        <end position="126"/>
    </location>
</feature>
<name>A0A2J6TG23_9HELO</name>
<dbReference type="InterPro" id="IPR027417">
    <property type="entry name" value="P-loop_NTPase"/>
</dbReference>
<dbReference type="RefSeq" id="XP_024738854.1">
    <property type="nucleotide sequence ID" value="XM_024873539.1"/>
</dbReference>
<sequence>SHEGRVLVMTTNHDEKLDPVLIRPGHVDHKVKFENATQKQIEELFERMYTSSTKAVPNLNSNGTATGIPASSVAKPGEEKLGAEELSRIAGEFAKKVPGGVFSPAEIQGFLLKRKKEPRKALDEVEGWVEGE</sequence>
<dbReference type="STRING" id="1095630.A0A2J6TG23"/>
<dbReference type="GeneID" id="36581619"/>
<dbReference type="PANTHER" id="PTHR23070">
    <property type="entry name" value="BCS1 AAA-TYPE ATPASE"/>
    <property type="match status" value="1"/>
</dbReference>
<reference evidence="5 6" key="1">
    <citation type="submission" date="2016-04" db="EMBL/GenBank/DDBJ databases">
        <title>A degradative enzymes factory behind the ericoid mycorrhizal symbiosis.</title>
        <authorList>
            <consortium name="DOE Joint Genome Institute"/>
            <person name="Martino E."/>
            <person name="Morin E."/>
            <person name="Grelet G."/>
            <person name="Kuo A."/>
            <person name="Kohler A."/>
            <person name="Daghino S."/>
            <person name="Barry K."/>
            <person name="Choi C."/>
            <person name="Cichocki N."/>
            <person name="Clum A."/>
            <person name="Copeland A."/>
            <person name="Hainaut M."/>
            <person name="Haridas S."/>
            <person name="Labutti K."/>
            <person name="Lindquist E."/>
            <person name="Lipzen A."/>
            <person name="Khouja H.-R."/>
            <person name="Murat C."/>
            <person name="Ohm R."/>
            <person name="Olson A."/>
            <person name="Spatafora J."/>
            <person name="Veneault-Fourrey C."/>
            <person name="Henrissat B."/>
            <person name="Grigoriev I."/>
            <person name="Martin F."/>
            <person name="Perotto S."/>
        </authorList>
    </citation>
    <scope>NUCLEOTIDE SEQUENCE [LARGE SCALE GENOMIC DNA]</scope>
    <source>
        <strain evidence="5 6">E</strain>
    </source>
</reference>